<dbReference type="AlphaFoldDB" id="A0A841U5N4"/>
<sequence>MNDSNEQARTELNAYLAETVSGEKLLQATFSQPRSKDPESAKKILVRPVRLKSGLRYQFERQVGNKAFHENAEPERAAAEMARLLAEDFRQALFKTPEADVQVLVSKKGKPTMLKAAPTAKGQAAAGAAPSHNRTKSYVLPEGEPVPFLIELGVMNPDGRVVKAKYDKFRQINRFLETVADTMPHLPKDRELRIVDFGCGKSYLTFALYHLLAVKEGRDVRVFGLDLKKDVIETCSRLAAKLGWDKLRFAVGDISQYKDSAEVDMVVTLHACDTATDAALLQAIGWRAKVILSVPCCQHELFGQLSQPLLKPLLKHGLLKERFSALVTDAMRGQLLELAGYRTQMLEFIDFENTPKNLLIRAVRTGQPASPEVVREYEAMRDFLGISPYMERHATGTWASPLKFADKSNTIQMD</sequence>
<keyword evidence="2" id="KW-0808">Transferase</keyword>
<evidence type="ECO:0000313" key="2">
    <source>
        <dbReference type="EMBL" id="MBB6695936.1"/>
    </source>
</evidence>
<gene>
    <name evidence="2" type="ORF">H7B90_31560</name>
</gene>
<dbReference type="EMBL" id="JACJVR010000150">
    <property type="protein sequence ID" value="MBB6695936.1"/>
    <property type="molecule type" value="Genomic_DNA"/>
</dbReference>
<keyword evidence="2" id="KW-0489">Methyltransferase</keyword>
<dbReference type="RefSeq" id="WP_185139884.1">
    <property type="nucleotide sequence ID" value="NZ_JACJVR010000150.1"/>
</dbReference>
<dbReference type="InterPro" id="IPR025714">
    <property type="entry name" value="Methyltranfer_dom"/>
</dbReference>
<dbReference type="Gene3D" id="3.40.50.150">
    <property type="entry name" value="Vaccinia Virus protein VP39"/>
    <property type="match status" value="1"/>
</dbReference>
<dbReference type="SUPFAM" id="SSF53335">
    <property type="entry name" value="S-adenosyl-L-methionine-dependent methyltransferases"/>
    <property type="match status" value="1"/>
</dbReference>
<feature type="domain" description="Methyltransferase" evidence="1">
    <location>
        <begin position="167"/>
        <end position="301"/>
    </location>
</feature>
<dbReference type="InterPro" id="IPR029063">
    <property type="entry name" value="SAM-dependent_MTases_sf"/>
</dbReference>
<dbReference type="Pfam" id="PF13679">
    <property type="entry name" value="Methyltransf_32"/>
    <property type="match status" value="1"/>
</dbReference>
<evidence type="ECO:0000313" key="3">
    <source>
        <dbReference type="Proteomes" id="UP000553776"/>
    </source>
</evidence>
<accession>A0A841U5N4</accession>
<dbReference type="PANTHER" id="PTHR13369:SF3">
    <property type="entry name" value="METHYLTRANSFERASE DOMAIN-CONTAINING PROTEIN"/>
    <property type="match status" value="1"/>
</dbReference>
<evidence type="ECO:0000259" key="1">
    <source>
        <dbReference type="Pfam" id="PF13679"/>
    </source>
</evidence>
<dbReference type="PANTHER" id="PTHR13369">
    <property type="match status" value="1"/>
</dbReference>
<keyword evidence="3" id="KW-1185">Reference proteome</keyword>
<comment type="caution">
    <text evidence="2">The sequence shown here is derived from an EMBL/GenBank/DDBJ whole genome shotgun (WGS) entry which is preliminary data.</text>
</comment>
<protein>
    <submittedName>
        <fullName evidence="2">SAM-dependent methyltransferase</fullName>
    </submittedName>
</protein>
<name>A0A841U5N4_9BACL</name>
<reference evidence="2 3" key="1">
    <citation type="submission" date="2020-08" db="EMBL/GenBank/DDBJ databases">
        <title>Cohnella phylogeny.</title>
        <authorList>
            <person name="Dunlap C."/>
        </authorList>
    </citation>
    <scope>NUCLEOTIDE SEQUENCE [LARGE SCALE GENOMIC DNA]</scope>
    <source>
        <strain evidence="2 3">DSM 25239</strain>
    </source>
</reference>
<dbReference type="GO" id="GO:0032259">
    <property type="term" value="P:methylation"/>
    <property type="evidence" value="ECO:0007669"/>
    <property type="project" value="UniProtKB-KW"/>
</dbReference>
<dbReference type="CDD" id="cd02440">
    <property type="entry name" value="AdoMet_MTases"/>
    <property type="match status" value="1"/>
</dbReference>
<dbReference type="GO" id="GO:0008168">
    <property type="term" value="F:methyltransferase activity"/>
    <property type="evidence" value="ECO:0007669"/>
    <property type="project" value="UniProtKB-KW"/>
</dbReference>
<organism evidence="2 3">
    <name type="scientific">Cohnella xylanilytica</name>
    <dbReference type="NCBI Taxonomy" id="557555"/>
    <lineage>
        <taxon>Bacteria</taxon>
        <taxon>Bacillati</taxon>
        <taxon>Bacillota</taxon>
        <taxon>Bacilli</taxon>
        <taxon>Bacillales</taxon>
        <taxon>Paenibacillaceae</taxon>
        <taxon>Cohnella</taxon>
    </lineage>
</organism>
<proteinExistence type="predicted"/>
<dbReference type="Proteomes" id="UP000553776">
    <property type="component" value="Unassembled WGS sequence"/>
</dbReference>
<dbReference type="GO" id="GO:0005737">
    <property type="term" value="C:cytoplasm"/>
    <property type="evidence" value="ECO:0007669"/>
    <property type="project" value="TreeGrafter"/>
</dbReference>